<dbReference type="Gene3D" id="1.10.1740.10">
    <property type="match status" value="1"/>
</dbReference>
<evidence type="ECO:0000313" key="8">
    <source>
        <dbReference type="Proteomes" id="UP001204376"/>
    </source>
</evidence>
<name>A0ABT1SW04_9SPHI</name>
<evidence type="ECO:0000259" key="5">
    <source>
        <dbReference type="Pfam" id="PF04542"/>
    </source>
</evidence>
<evidence type="ECO:0000259" key="6">
    <source>
        <dbReference type="Pfam" id="PF08281"/>
    </source>
</evidence>
<dbReference type="RefSeq" id="WP_256536737.1">
    <property type="nucleotide sequence ID" value="NZ_JANHOH010000001.1"/>
</dbReference>
<dbReference type="InterPro" id="IPR014284">
    <property type="entry name" value="RNA_pol_sigma-70_dom"/>
</dbReference>
<keyword evidence="3" id="KW-0731">Sigma factor</keyword>
<keyword evidence="4" id="KW-0804">Transcription</keyword>
<dbReference type="InterPro" id="IPR013325">
    <property type="entry name" value="RNA_pol_sigma_r2"/>
</dbReference>
<dbReference type="InterPro" id="IPR036388">
    <property type="entry name" value="WH-like_DNA-bd_sf"/>
</dbReference>
<dbReference type="Pfam" id="PF08281">
    <property type="entry name" value="Sigma70_r4_2"/>
    <property type="match status" value="1"/>
</dbReference>
<accession>A0ABT1SW04</accession>
<dbReference type="Proteomes" id="UP001204376">
    <property type="component" value="Unassembled WGS sequence"/>
</dbReference>
<dbReference type="SUPFAM" id="SSF88659">
    <property type="entry name" value="Sigma3 and sigma4 domains of RNA polymerase sigma factors"/>
    <property type="match status" value="1"/>
</dbReference>
<keyword evidence="8" id="KW-1185">Reference proteome</keyword>
<comment type="caution">
    <text evidence="7">The sequence shown here is derived from an EMBL/GenBank/DDBJ whole genome shotgun (WGS) entry which is preliminary data.</text>
</comment>
<gene>
    <name evidence="7" type="ORF">NPE20_01060</name>
</gene>
<comment type="similarity">
    <text evidence="1">Belongs to the sigma-70 factor family. ECF subfamily.</text>
</comment>
<proteinExistence type="inferred from homology"/>
<feature type="domain" description="RNA polymerase sigma-70 region 2" evidence="5">
    <location>
        <begin position="31"/>
        <end position="90"/>
    </location>
</feature>
<dbReference type="CDD" id="cd06171">
    <property type="entry name" value="Sigma70_r4"/>
    <property type="match status" value="1"/>
</dbReference>
<dbReference type="InterPro" id="IPR007627">
    <property type="entry name" value="RNA_pol_sigma70_r2"/>
</dbReference>
<dbReference type="Gene3D" id="1.10.10.10">
    <property type="entry name" value="Winged helix-like DNA-binding domain superfamily/Winged helix DNA-binding domain"/>
    <property type="match status" value="1"/>
</dbReference>
<evidence type="ECO:0000256" key="2">
    <source>
        <dbReference type="ARBA" id="ARBA00023015"/>
    </source>
</evidence>
<organism evidence="7 8">
    <name type="scientific">Mucilaginibacter aquariorum</name>
    <dbReference type="NCBI Taxonomy" id="2967225"/>
    <lineage>
        <taxon>Bacteria</taxon>
        <taxon>Pseudomonadati</taxon>
        <taxon>Bacteroidota</taxon>
        <taxon>Sphingobacteriia</taxon>
        <taxon>Sphingobacteriales</taxon>
        <taxon>Sphingobacteriaceae</taxon>
        <taxon>Mucilaginibacter</taxon>
    </lineage>
</organism>
<dbReference type="NCBIfam" id="TIGR02937">
    <property type="entry name" value="sigma70-ECF"/>
    <property type="match status" value="1"/>
</dbReference>
<dbReference type="PANTHER" id="PTHR43133">
    <property type="entry name" value="RNA POLYMERASE ECF-TYPE SIGMA FACTO"/>
    <property type="match status" value="1"/>
</dbReference>
<protein>
    <submittedName>
        <fullName evidence="7">Sigma-70 family RNA polymerase sigma factor</fullName>
    </submittedName>
</protein>
<feature type="domain" description="RNA polymerase sigma factor 70 region 4 type 2" evidence="6">
    <location>
        <begin position="129"/>
        <end position="179"/>
    </location>
</feature>
<dbReference type="SUPFAM" id="SSF88946">
    <property type="entry name" value="Sigma2 domain of RNA polymerase sigma factors"/>
    <property type="match status" value="1"/>
</dbReference>
<sequence>MGLEHNFLTAPDDSELWDLFRAGDEVAYTQLIKKYSKVVFNYGFRICQDKDFLKDCVQDVFLELWNRKERISPTPAVKWYLFKAVRLRIFREQSKWNMGEPLDENYEFLVEFNIETKMITDLENLELSNKIRQVLNTLPPRQREIMYLRFYEGLDFDSIAQIMEISKQSVHNLLQKAYKNFRSEWLVVLLMFWR</sequence>
<keyword evidence="2" id="KW-0805">Transcription regulation</keyword>
<dbReference type="InterPro" id="IPR013249">
    <property type="entry name" value="RNA_pol_sigma70_r4_t2"/>
</dbReference>
<evidence type="ECO:0000256" key="4">
    <source>
        <dbReference type="ARBA" id="ARBA00023163"/>
    </source>
</evidence>
<evidence type="ECO:0000313" key="7">
    <source>
        <dbReference type="EMBL" id="MCQ6956521.1"/>
    </source>
</evidence>
<reference evidence="7 8" key="1">
    <citation type="submission" date="2022-07" db="EMBL/GenBank/DDBJ databases">
        <title>Mucilaginibacter sp. JC4.</title>
        <authorList>
            <person name="Le V."/>
            <person name="Ko S.-R."/>
            <person name="Ahn C.-Y."/>
            <person name="Oh H.-M."/>
        </authorList>
    </citation>
    <scope>NUCLEOTIDE SEQUENCE [LARGE SCALE GENOMIC DNA]</scope>
    <source>
        <strain evidence="7 8">JC4</strain>
    </source>
</reference>
<dbReference type="InterPro" id="IPR039425">
    <property type="entry name" value="RNA_pol_sigma-70-like"/>
</dbReference>
<dbReference type="InterPro" id="IPR013324">
    <property type="entry name" value="RNA_pol_sigma_r3/r4-like"/>
</dbReference>
<evidence type="ECO:0000256" key="3">
    <source>
        <dbReference type="ARBA" id="ARBA00023082"/>
    </source>
</evidence>
<dbReference type="EMBL" id="JANHOH010000001">
    <property type="protein sequence ID" value="MCQ6956521.1"/>
    <property type="molecule type" value="Genomic_DNA"/>
</dbReference>
<evidence type="ECO:0000256" key="1">
    <source>
        <dbReference type="ARBA" id="ARBA00010641"/>
    </source>
</evidence>
<dbReference type="Pfam" id="PF04542">
    <property type="entry name" value="Sigma70_r2"/>
    <property type="match status" value="1"/>
</dbReference>
<dbReference type="PANTHER" id="PTHR43133:SF46">
    <property type="entry name" value="RNA POLYMERASE SIGMA-70 FACTOR ECF SUBFAMILY"/>
    <property type="match status" value="1"/>
</dbReference>